<sequence length="80" mass="8891">MREINISTLMSLSNDSFFLVCMTTPCPIAGWPLVTWKGSGAHVPPFVLRNPSPSAQETPAVQVQLDQRAKMKEPSFHYMA</sequence>
<dbReference type="EMBL" id="LR746272">
    <property type="protein sequence ID" value="CAA7401813.1"/>
    <property type="molecule type" value="Genomic_DNA"/>
</dbReference>
<evidence type="ECO:0000313" key="1">
    <source>
        <dbReference type="EMBL" id="CAA7401813.1"/>
    </source>
</evidence>
<proteinExistence type="predicted"/>
<reference evidence="1" key="1">
    <citation type="submission" date="2020-02" db="EMBL/GenBank/DDBJ databases">
        <authorList>
            <person name="Scholz U."/>
            <person name="Mascher M."/>
            <person name="Fiebig A."/>
        </authorList>
    </citation>
    <scope>NUCLEOTIDE SEQUENCE</scope>
</reference>
<gene>
    <name evidence="1" type="ORF">SI8410_09012491</name>
</gene>
<dbReference type="Proteomes" id="UP000663760">
    <property type="component" value="Chromosome 9"/>
</dbReference>
<keyword evidence="2" id="KW-1185">Reference proteome</keyword>
<name>A0A7I8KVH8_SPIIN</name>
<dbReference type="AlphaFoldDB" id="A0A7I8KVH8"/>
<accession>A0A7I8KVH8</accession>
<organism evidence="1 2">
    <name type="scientific">Spirodela intermedia</name>
    <name type="common">Intermediate duckweed</name>
    <dbReference type="NCBI Taxonomy" id="51605"/>
    <lineage>
        <taxon>Eukaryota</taxon>
        <taxon>Viridiplantae</taxon>
        <taxon>Streptophyta</taxon>
        <taxon>Embryophyta</taxon>
        <taxon>Tracheophyta</taxon>
        <taxon>Spermatophyta</taxon>
        <taxon>Magnoliopsida</taxon>
        <taxon>Liliopsida</taxon>
        <taxon>Araceae</taxon>
        <taxon>Lemnoideae</taxon>
        <taxon>Spirodela</taxon>
    </lineage>
</organism>
<evidence type="ECO:0000313" key="2">
    <source>
        <dbReference type="Proteomes" id="UP000663760"/>
    </source>
</evidence>
<protein>
    <submittedName>
        <fullName evidence="1">Uncharacterized protein</fullName>
    </submittedName>
</protein>